<evidence type="ECO:0000313" key="2">
    <source>
        <dbReference type="Proteomes" id="UP000308570"/>
    </source>
</evidence>
<sequence>MKITKEMKTLYENSLKIPPRRPENILLFKSWMNNYSYVEYYYKAKASFVKPRIEDDYEQYIADMDKKCLDYYERYMKAINSI</sequence>
<protein>
    <submittedName>
        <fullName evidence="1">Uncharacterized protein</fullName>
    </submittedName>
</protein>
<dbReference type="Proteomes" id="UP000308570">
    <property type="component" value="Segment"/>
</dbReference>
<evidence type="ECO:0000313" key="1">
    <source>
        <dbReference type="EMBL" id="BBJ27109.1"/>
    </source>
</evidence>
<reference evidence="1 2" key="1">
    <citation type="submission" date="2019-03" db="EMBL/GenBank/DDBJ databases">
        <title>Complete Genome Sequence of the Escherichia Bacteriophage L27.</title>
        <authorList>
            <person name="Fujiki J."/>
            <person name="Munby M."/>
            <person name="Usui M."/>
            <person name="Tamura Y."/>
            <person name="Sasaki M."/>
            <person name="Sawa H."/>
            <person name="Iwano H."/>
        </authorList>
    </citation>
    <scope>NUCLEOTIDE SEQUENCE [LARGE SCALE GENOMIC DNA]</scope>
</reference>
<keyword evidence="2" id="KW-1185">Reference proteome</keyword>
<organism evidence="1 2">
    <name type="scientific">Escherichia phage L27</name>
    <dbReference type="NCBI Taxonomy" id="2562890"/>
    <lineage>
        <taxon>Viruses</taxon>
        <taxon>Duplodnaviria</taxon>
        <taxon>Heunggongvirae</taxon>
        <taxon>Uroviricota</taxon>
        <taxon>Caudoviricetes</taxon>
        <taxon>Andersonviridae</taxon>
        <taxon>Ounavirinae</taxon>
        <taxon>Felixounavirus</taxon>
        <taxon>Felixounavirus L27</taxon>
    </lineage>
</organism>
<dbReference type="EMBL" id="LC473039">
    <property type="protein sequence ID" value="BBJ27109.1"/>
    <property type="molecule type" value="Genomic_DNA"/>
</dbReference>
<name>A0A455XIM8_9CAUD</name>
<accession>A0A455XIM8</accession>
<proteinExistence type="predicted"/>